<organism evidence="2 3">
    <name type="scientific">Trichogramma brassicae</name>
    <dbReference type="NCBI Taxonomy" id="86971"/>
    <lineage>
        <taxon>Eukaryota</taxon>
        <taxon>Metazoa</taxon>
        <taxon>Ecdysozoa</taxon>
        <taxon>Arthropoda</taxon>
        <taxon>Hexapoda</taxon>
        <taxon>Insecta</taxon>
        <taxon>Pterygota</taxon>
        <taxon>Neoptera</taxon>
        <taxon>Endopterygota</taxon>
        <taxon>Hymenoptera</taxon>
        <taxon>Apocrita</taxon>
        <taxon>Proctotrupomorpha</taxon>
        <taxon>Chalcidoidea</taxon>
        <taxon>Trichogrammatidae</taxon>
        <taxon>Trichogramma</taxon>
    </lineage>
</organism>
<feature type="compositionally biased region" description="Polar residues" evidence="1">
    <location>
        <begin position="15"/>
        <end position="27"/>
    </location>
</feature>
<feature type="compositionally biased region" description="Polar residues" evidence="1">
    <location>
        <begin position="161"/>
        <end position="172"/>
    </location>
</feature>
<evidence type="ECO:0000313" key="3">
    <source>
        <dbReference type="Proteomes" id="UP000479190"/>
    </source>
</evidence>
<reference evidence="2 3" key="1">
    <citation type="submission" date="2020-02" db="EMBL/GenBank/DDBJ databases">
        <authorList>
            <person name="Ferguson B K."/>
        </authorList>
    </citation>
    <scope>NUCLEOTIDE SEQUENCE [LARGE SCALE GENOMIC DNA]</scope>
</reference>
<name>A0A6H5HUG4_9HYME</name>
<evidence type="ECO:0000313" key="2">
    <source>
        <dbReference type="EMBL" id="CAB0027942.1"/>
    </source>
</evidence>
<feature type="region of interest" description="Disordered" evidence="1">
    <location>
        <begin position="1"/>
        <end position="65"/>
    </location>
</feature>
<feature type="region of interest" description="Disordered" evidence="1">
    <location>
        <begin position="196"/>
        <end position="222"/>
    </location>
</feature>
<feature type="region of interest" description="Disordered" evidence="1">
    <location>
        <begin position="153"/>
        <end position="172"/>
    </location>
</feature>
<dbReference type="EMBL" id="CADCXV010000031">
    <property type="protein sequence ID" value="CAB0027942.1"/>
    <property type="molecule type" value="Genomic_DNA"/>
</dbReference>
<dbReference type="AlphaFoldDB" id="A0A6H5HUG4"/>
<feature type="region of interest" description="Disordered" evidence="1">
    <location>
        <begin position="83"/>
        <end position="112"/>
    </location>
</feature>
<dbReference type="Proteomes" id="UP000479190">
    <property type="component" value="Unassembled WGS sequence"/>
</dbReference>
<evidence type="ECO:0000256" key="1">
    <source>
        <dbReference type="SAM" id="MobiDB-lite"/>
    </source>
</evidence>
<proteinExistence type="predicted"/>
<sequence>MTRKPHSGKLRLCKASSTRGDQDQQASVLEELLRRGSTTGRLGQTIQGCHVAPRMPRRPKQPSSPLLVRGAGVAALFHGVPSGPAFQLPRDERESSGPSHHFGGTQRSSVEDQGAIGARPGWRAQLGAQARCCRASRHLLAGVHEFVSGGPAFSRPAGSARDSSCSQSQANLPTSRPRIVRCACWTQRARFSRESYATGWRLSQRDPEASRSDSMASGKGDQ</sequence>
<feature type="compositionally biased region" description="Basic residues" evidence="1">
    <location>
        <begin position="1"/>
        <end position="12"/>
    </location>
</feature>
<gene>
    <name evidence="2" type="ORF">TBRA_LOCUS172</name>
</gene>
<accession>A0A6H5HUG4</accession>
<protein>
    <submittedName>
        <fullName evidence="2">Uncharacterized protein</fullName>
    </submittedName>
</protein>
<feature type="compositionally biased region" description="Polar residues" evidence="1">
    <location>
        <begin position="36"/>
        <end position="47"/>
    </location>
</feature>
<keyword evidence="3" id="KW-1185">Reference proteome</keyword>